<comment type="caution">
    <text evidence="2">The sequence shown here is derived from an EMBL/GenBank/DDBJ whole genome shotgun (WGS) entry which is preliminary data.</text>
</comment>
<name>A0AAX0RS70_9BACI</name>
<dbReference type="NCBIfam" id="TIGR01633">
    <property type="entry name" value="phi3626_gp14_N"/>
    <property type="match status" value="1"/>
</dbReference>
<protein>
    <recommendedName>
        <fullName evidence="1">Siphovirus-type tail component RIFT-related domain-containing protein</fullName>
    </recommendedName>
</protein>
<dbReference type="Proteomes" id="UP000220106">
    <property type="component" value="Unassembled WGS sequence"/>
</dbReference>
<dbReference type="InterPro" id="IPR006520">
    <property type="entry name" value="Dit_BPSPP_N"/>
</dbReference>
<dbReference type="Gene3D" id="2.40.30.200">
    <property type="match status" value="1"/>
</dbReference>
<feature type="domain" description="Siphovirus-type tail component RIFT-related" evidence="1">
    <location>
        <begin position="14"/>
        <end position="121"/>
    </location>
</feature>
<evidence type="ECO:0000259" key="1">
    <source>
        <dbReference type="Pfam" id="PF05709"/>
    </source>
</evidence>
<gene>
    <name evidence="2" type="ORF">CN689_06585</name>
</gene>
<dbReference type="RefSeq" id="WP_098175301.1">
    <property type="nucleotide sequence ID" value="NZ_JBHJQV010000031.1"/>
</dbReference>
<organism evidence="2 3">
    <name type="scientific">Peribacillus butanolivorans</name>
    <dbReference type="NCBI Taxonomy" id="421767"/>
    <lineage>
        <taxon>Bacteria</taxon>
        <taxon>Bacillati</taxon>
        <taxon>Bacillota</taxon>
        <taxon>Bacilli</taxon>
        <taxon>Bacillales</taxon>
        <taxon>Bacillaceae</taxon>
        <taxon>Peribacillus</taxon>
    </lineage>
</organism>
<reference evidence="2 3" key="1">
    <citation type="submission" date="2017-09" db="EMBL/GenBank/DDBJ databases">
        <title>Large-scale bioinformatics analysis of Bacillus genomes uncovers conserved roles of natural products in bacterial physiology.</title>
        <authorList>
            <consortium name="Agbiome Team Llc"/>
            <person name="Bleich R.M."/>
            <person name="Kirk G.J."/>
            <person name="Santa Maria K.C."/>
            <person name="Allen S.E."/>
            <person name="Farag S."/>
            <person name="Shank E.A."/>
            <person name="Bowers A."/>
        </authorList>
    </citation>
    <scope>NUCLEOTIDE SEQUENCE [LARGE SCALE GENOMIC DNA]</scope>
    <source>
        <strain evidence="2 3">AFS003229</strain>
    </source>
</reference>
<dbReference type="InterPro" id="IPR008841">
    <property type="entry name" value="Siphovirus-type_tail_N"/>
</dbReference>
<dbReference type="Pfam" id="PF05709">
    <property type="entry name" value="Sipho_tail"/>
    <property type="match status" value="1"/>
</dbReference>
<proteinExistence type="predicted"/>
<sequence>MNSFTFDSISKPYLTALKGSNRQPWAPIEWTYQDVPKRPGALPVQKNTRVRPLTIPVFLKSNSIEDLQKVKEDLAEWLIHDEPKPLIFDDESNRIYYAVVDGSFDPDEILKWGQGVIPFICPDPYKYGDEESLLLGDYPIRNEESVKQAHKRIDKIENKGEF</sequence>
<accession>A0AAX0RS70</accession>
<dbReference type="AlphaFoldDB" id="A0AAX0RS70"/>
<dbReference type="EMBL" id="NUEQ01000013">
    <property type="protein sequence ID" value="PEJ34980.1"/>
    <property type="molecule type" value="Genomic_DNA"/>
</dbReference>
<evidence type="ECO:0000313" key="2">
    <source>
        <dbReference type="EMBL" id="PEJ34980.1"/>
    </source>
</evidence>
<evidence type="ECO:0000313" key="3">
    <source>
        <dbReference type="Proteomes" id="UP000220106"/>
    </source>
</evidence>